<evidence type="ECO:0000313" key="1">
    <source>
        <dbReference type="EMBL" id="MBP2017481.1"/>
    </source>
</evidence>
<sequence>MRILGARDLMGILTMEEAIDAVATALTEFSAGRADAPTRLAVPVPESHGTSLFMPALVARAGGLGVKFVSFFPRNKELGRPAVSGVLVLADVRTAEPVALLEASYLTALRTGAATGLATRLLAREDAHTVAIIGTGGQAPMQLRGIMAVRDIREVRLYNRNPDKAYRCTRAIAEQLPPGRQPRLVVCLTPEDVVRGADIVVTATDSLTPVFPAGLVEPGMHLNAIGSFRPTMQELPPGVISPAAKVVVESRAVALEESGDLVIPVRSGLFRPEDIHAELGEIAAGKKPGRVSPDEITVFKSVGLAAMDVVVGRIMYERAVARGIGQELDLGLS</sequence>
<protein>
    <submittedName>
        <fullName evidence="1">Ornithine cyclodeaminase</fullName>
        <ecNumber evidence="1">4.3.1.12</ecNumber>
    </submittedName>
</protein>
<dbReference type="EC" id="4.3.1.12" evidence="1"/>
<dbReference type="PIRSF" id="PIRSF001439">
    <property type="entry name" value="CryM"/>
    <property type="match status" value="1"/>
</dbReference>
<dbReference type="RefSeq" id="WP_209465627.1">
    <property type="nucleotide sequence ID" value="NZ_JAGGLG010000005.1"/>
</dbReference>
<organism evidence="1 2">
    <name type="scientific">Symbiobacterium terraclitae</name>
    <dbReference type="NCBI Taxonomy" id="557451"/>
    <lineage>
        <taxon>Bacteria</taxon>
        <taxon>Bacillati</taxon>
        <taxon>Bacillota</taxon>
        <taxon>Clostridia</taxon>
        <taxon>Eubacteriales</taxon>
        <taxon>Symbiobacteriaceae</taxon>
        <taxon>Symbiobacterium</taxon>
    </lineage>
</organism>
<accession>A0ABS4JR63</accession>
<dbReference type="InterPro" id="IPR036291">
    <property type="entry name" value="NAD(P)-bd_dom_sf"/>
</dbReference>
<reference evidence="1 2" key="1">
    <citation type="submission" date="2021-03" db="EMBL/GenBank/DDBJ databases">
        <title>Genomic Encyclopedia of Type Strains, Phase IV (KMG-IV): sequencing the most valuable type-strain genomes for metagenomic binning, comparative biology and taxonomic classification.</title>
        <authorList>
            <person name="Goeker M."/>
        </authorList>
    </citation>
    <scope>NUCLEOTIDE SEQUENCE [LARGE SCALE GENOMIC DNA]</scope>
    <source>
        <strain evidence="1 2">DSM 27138</strain>
    </source>
</reference>
<keyword evidence="2" id="KW-1185">Reference proteome</keyword>
<evidence type="ECO:0000313" key="2">
    <source>
        <dbReference type="Proteomes" id="UP001519289"/>
    </source>
</evidence>
<keyword evidence="1" id="KW-0456">Lyase</keyword>
<comment type="caution">
    <text evidence="1">The sequence shown here is derived from an EMBL/GenBank/DDBJ whole genome shotgun (WGS) entry which is preliminary data.</text>
</comment>
<dbReference type="PANTHER" id="PTHR13812:SF19">
    <property type="entry name" value="KETIMINE REDUCTASE MU-CRYSTALLIN"/>
    <property type="match status" value="1"/>
</dbReference>
<proteinExistence type="predicted"/>
<dbReference type="InterPro" id="IPR023401">
    <property type="entry name" value="ODC_N"/>
</dbReference>
<dbReference type="GO" id="GO:0008473">
    <property type="term" value="F:ornithine cyclodeaminase activity"/>
    <property type="evidence" value="ECO:0007669"/>
    <property type="project" value="UniProtKB-EC"/>
</dbReference>
<gene>
    <name evidence="1" type="ORF">J2Z79_000864</name>
</gene>
<dbReference type="PANTHER" id="PTHR13812">
    <property type="entry name" value="KETIMINE REDUCTASE MU-CRYSTALLIN"/>
    <property type="match status" value="1"/>
</dbReference>
<dbReference type="InterPro" id="IPR003462">
    <property type="entry name" value="ODC_Mu_crystall"/>
</dbReference>
<dbReference type="Gene3D" id="3.40.50.720">
    <property type="entry name" value="NAD(P)-binding Rossmann-like Domain"/>
    <property type="match status" value="1"/>
</dbReference>
<dbReference type="Gene3D" id="3.30.1780.10">
    <property type="entry name" value="ornithine cyclodeaminase, domain 1"/>
    <property type="match status" value="1"/>
</dbReference>
<name>A0ABS4JR63_9FIRM</name>
<dbReference type="Pfam" id="PF02423">
    <property type="entry name" value="OCD_Mu_crystall"/>
    <property type="match status" value="1"/>
</dbReference>
<dbReference type="Proteomes" id="UP001519289">
    <property type="component" value="Unassembled WGS sequence"/>
</dbReference>
<dbReference type="SUPFAM" id="SSF51735">
    <property type="entry name" value="NAD(P)-binding Rossmann-fold domains"/>
    <property type="match status" value="1"/>
</dbReference>
<dbReference type="EMBL" id="JAGGLG010000005">
    <property type="protein sequence ID" value="MBP2017481.1"/>
    <property type="molecule type" value="Genomic_DNA"/>
</dbReference>